<evidence type="ECO:0000313" key="2">
    <source>
        <dbReference type="EMBL" id="ATE80642.1"/>
    </source>
</evidence>
<name>A0AB33EK19_9PSED</name>
<dbReference type="RefSeq" id="WP_096481708.1">
    <property type="nucleotide sequence ID" value="NZ_CP023466.1"/>
</dbReference>
<evidence type="ECO:0000313" key="3">
    <source>
        <dbReference type="Proteomes" id="UP000218385"/>
    </source>
</evidence>
<dbReference type="EMBL" id="CP023466">
    <property type="protein sequence ID" value="ATE80642.1"/>
    <property type="molecule type" value="Genomic_DNA"/>
</dbReference>
<gene>
    <name evidence="2" type="ORF">CNN82_28735</name>
</gene>
<evidence type="ECO:0000259" key="1">
    <source>
        <dbReference type="SMART" id="SM00901"/>
    </source>
</evidence>
<sequence>MDHTIKRIRRTKRSELEPKNATRIGSVRTFLDALEKLNRSDEEVLFYRGHSSFTYDLKPSIYRNQGWIENEHIIFKELILRCPTDFDSSESTFQTLVKMQHYSLPTRLLDITTNPLVALYFACANSNNAEAGEVIVFRIPKIEIKYFDSDTVSVISNISRRPNDFIVPPETLTLKRFNLNPHISYLLHEIKKEKPYFEPKILRSHLQSVVCVKPKLNNARIIRQDGAFLLFGVGNSKLECAQLPRPYETQDSPRILVIDKHRVKDQLEALGITKGTIYPEIESVASHIKETHFKTLDVAKSIFGF</sequence>
<dbReference type="SMART" id="SM00901">
    <property type="entry name" value="FRG"/>
    <property type="match status" value="1"/>
</dbReference>
<dbReference type="Proteomes" id="UP000218385">
    <property type="component" value="Chromosome"/>
</dbReference>
<dbReference type="Pfam" id="PF08867">
    <property type="entry name" value="FRG"/>
    <property type="match status" value="1"/>
</dbReference>
<protein>
    <recommendedName>
        <fullName evidence="1">FRG domain-containing protein</fullName>
    </recommendedName>
</protein>
<accession>A0AB33EK19</accession>
<organism evidence="2 3">
    <name type="scientific">Pseudomonas frederiksbergensis</name>
    <dbReference type="NCBI Taxonomy" id="104087"/>
    <lineage>
        <taxon>Bacteria</taxon>
        <taxon>Pseudomonadati</taxon>
        <taxon>Pseudomonadota</taxon>
        <taxon>Gammaproteobacteria</taxon>
        <taxon>Pseudomonadales</taxon>
        <taxon>Pseudomonadaceae</taxon>
        <taxon>Pseudomonas</taxon>
    </lineage>
</organism>
<proteinExistence type="predicted"/>
<dbReference type="AlphaFoldDB" id="A0AB33EK19"/>
<reference evidence="2 3" key="1">
    <citation type="submission" date="2017-09" db="EMBL/GenBank/DDBJ databases">
        <title>Complete Genome sequence of Lysobacter capsici KNU-15.</title>
        <authorList>
            <person name="Kim M.-C."/>
            <person name="Yi H."/>
            <person name="Lee D.-W."/>
            <person name="Shin J.-H."/>
        </authorList>
    </citation>
    <scope>NUCLEOTIDE SEQUENCE [LARGE SCALE GENOMIC DNA]</scope>
    <source>
        <strain evidence="2 3">KNU-15</strain>
    </source>
</reference>
<feature type="domain" description="FRG" evidence="1">
    <location>
        <begin position="41"/>
        <end position="135"/>
    </location>
</feature>
<dbReference type="InterPro" id="IPR014966">
    <property type="entry name" value="FRG-dom"/>
</dbReference>